<keyword evidence="3" id="KW-0342">GTP-binding</keyword>
<protein>
    <recommendedName>
        <fullName evidence="4">AIG1-type G domain-containing protein</fullName>
    </recommendedName>
</protein>
<accession>A0A2T7NS34</accession>
<dbReference type="InterPro" id="IPR027417">
    <property type="entry name" value="P-loop_NTPase"/>
</dbReference>
<name>A0A2T7NS34_POMCA</name>
<evidence type="ECO:0000313" key="5">
    <source>
        <dbReference type="EMBL" id="PVD23987.1"/>
    </source>
</evidence>
<gene>
    <name evidence="5" type="ORF">C0Q70_17264</name>
</gene>
<dbReference type="SUPFAM" id="SSF52540">
    <property type="entry name" value="P-loop containing nucleoside triphosphate hydrolases"/>
    <property type="match status" value="2"/>
</dbReference>
<dbReference type="EMBL" id="PZQS01000010">
    <property type="protein sequence ID" value="PVD23987.1"/>
    <property type="molecule type" value="Genomic_DNA"/>
</dbReference>
<evidence type="ECO:0000256" key="2">
    <source>
        <dbReference type="ARBA" id="ARBA00022741"/>
    </source>
</evidence>
<comment type="caution">
    <text evidence="5">The sequence shown here is derived from an EMBL/GenBank/DDBJ whole genome shotgun (WGS) entry which is preliminary data.</text>
</comment>
<evidence type="ECO:0000256" key="3">
    <source>
        <dbReference type="ARBA" id="ARBA00023134"/>
    </source>
</evidence>
<organism evidence="5 6">
    <name type="scientific">Pomacea canaliculata</name>
    <name type="common">Golden apple snail</name>
    <dbReference type="NCBI Taxonomy" id="400727"/>
    <lineage>
        <taxon>Eukaryota</taxon>
        <taxon>Metazoa</taxon>
        <taxon>Spiralia</taxon>
        <taxon>Lophotrochozoa</taxon>
        <taxon>Mollusca</taxon>
        <taxon>Gastropoda</taxon>
        <taxon>Caenogastropoda</taxon>
        <taxon>Architaenioglossa</taxon>
        <taxon>Ampullarioidea</taxon>
        <taxon>Ampullariidae</taxon>
        <taxon>Pomacea</taxon>
    </lineage>
</organism>
<dbReference type="PANTHER" id="PTHR10903:SF184">
    <property type="entry name" value="GTP-BINDING PROTEIN A"/>
    <property type="match status" value="1"/>
</dbReference>
<dbReference type="Pfam" id="PF04548">
    <property type="entry name" value="AIG1"/>
    <property type="match status" value="2"/>
</dbReference>
<dbReference type="STRING" id="400727.A0A2T7NS34"/>
<dbReference type="OrthoDB" id="431287at2759"/>
<dbReference type="InterPro" id="IPR006703">
    <property type="entry name" value="G_AIG1"/>
</dbReference>
<dbReference type="GO" id="GO:0005525">
    <property type="term" value="F:GTP binding"/>
    <property type="evidence" value="ECO:0007669"/>
    <property type="project" value="UniProtKB-KW"/>
</dbReference>
<keyword evidence="2" id="KW-0547">Nucleotide-binding</keyword>
<dbReference type="Gene3D" id="3.40.50.300">
    <property type="entry name" value="P-loop containing nucleotide triphosphate hydrolases"/>
    <property type="match status" value="2"/>
</dbReference>
<keyword evidence="6" id="KW-1185">Reference proteome</keyword>
<dbReference type="Proteomes" id="UP000245119">
    <property type="component" value="Linkage Group LG10"/>
</dbReference>
<evidence type="ECO:0000256" key="1">
    <source>
        <dbReference type="ARBA" id="ARBA00008535"/>
    </source>
</evidence>
<dbReference type="FunFam" id="3.40.50.300:FF:000366">
    <property type="entry name" value="GTPase, IMAP family member 2"/>
    <property type="match status" value="1"/>
</dbReference>
<evidence type="ECO:0000259" key="4">
    <source>
        <dbReference type="PROSITE" id="PS51720"/>
    </source>
</evidence>
<feature type="domain" description="AIG1-type G" evidence="4">
    <location>
        <begin position="1"/>
        <end position="206"/>
    </location>
</feature>
<reference evidence="5 6" key="1">
    <citation type="submission" date="2018-04" db="EMBL/GenBank/DDBJ databases">
        <title>The genome of golden apple snail Pomacea canaliculata provides insight into stress tolerance and invasive adaptation.</title>
        <authorList>
            <person name="Liu C."/>
            <person name="Liu B."/>
            <person name="Ren Y."/>
            <person name="Zhang Y."/>
            <person name="Wang H."/>
            <person name="Li S."/>
            <person name="Jiang F."/>
            <person name="Yin L."/>
            <person name="Zhang G."/>
            <person name="Qian W."/>
            <person name="Fan W."/>
        </authorList>
    </citation>
    <scope>NUCLEOTIDE SEQUENCE [LARGE SCALE GENOMIC DNA]</scope>
    <source>
        <strain evidence="5">SZHN2017</strain>
        <tissue evidence="5">Muscle</tissue>
    </source>
</reference>
<dbReference type="AlphaFoldDB" id="A0A2T7NS34"/>
<evidence type="ECO:0000313" key="6">
    <source>
        <dbReference type="Proteomes" id="UP000245119"/>
    </source>
</evidence>
<comment type="similarity">
    <text evidence="1">Belongs to the TRAFAC class TrmE-Era-EngA-EngB-Septin-like GTPase superfamily. AIG1/Toc34/Toc159-like paraseptin GTPase family. IAN subfamily.</text>
</comment>
<dbReference type="PROSITE" id="PS51720">
    <property type="entry name" value="G_AIG1"/>
    <property type="match status" value="1"/>
</dbReference>
<dbReference type="InterPro" id="IPR045058">
    <property type="entry name" value="GIMA/IAN/Toc"/>
</dbReference>
<sequence length="312" mass="34775">MDELRVVLVGKTGSGKSALGNTLLGRNAFDSERGLNSGTKKCNWAEAKVDGTILSVTDTPGVCDTHRDKQDIQKEIAKCLATMSPGPDAILLVISGERRFTDEEHKAFLDLKEVFGEDLTKYLILVFTAIELEELQEFLENSEQPPPPKLIEVLKEAADRYACVSPDARNNKETRQRDAEYLLSIVHKLREDTKDFYTNSIVRKCDDILNDNAKEKGVNVDEVKQEIVAEQDKNLLKTLSETVPTQMSAYRILLIGKTGNGKSTTGNAILGEQHFKPKRGMNSVTAVCAWKKGYRCGYPIEVLSVFQFTKLT</sequence>
<proteinExistence type="inferred from homology"/>
<dbReference type="PANTHER" id="PTHR10903">
    <property type="entry name" value="GTPASE, IMAP FAMILY MEMBER-RELATED"/>
    <property type="match status" value="1"/>
</dbReference>